<evidence type="ECO:0000313" key="4">
    <source>
        <dbReference type="Proteomes" id="UP000236893"/>
    </source>
</evidence>
<reference evidence="3 4" key="1">
    <citation type="submission" date="2018-01" db="EMBL/GenBank/DDBJ databases">
        <authorList>
            <person name="Gaut B.S."/>
            <person name="Morton B.R."/>
            <person name="Clegg M.T."/>
            <person name="Duvall M.R."/>
        </authorList>
    </citation>
    <scope>NUCLEOTIDE SEQUENCE [LARGE SCALE GENOMIC DNA]</scope>
    <source>
        <strain evidence="3 4">HR-AV</strain>
    </source>
</reference>
<evidence type="ECO:0000313" key="3">
    <source>
        <dbReference type="EMBL" id="POY39262.1"/>
    </source>
</evidence>
<sequence length="232" mass="26220">MNFLQEYFNDFLSLVFPELCQACGNNLFKGEESICIYCQQHLPYTNFHLDIENPVAKQFWGKAKIAGASACFHFRKGGKVQNLLHQLKYKGRQEVGIKIGKIYGYQLLYSSPFNKATVIIPVPLHKQKLKSRGFNQAECFANGLSETMKVPVNTSALCRAQSNETQTKKTRYQRHLNVEQIFKLNNAQDLIGQHILLVDDVVTTGSTLLSCIECLHTVQDIQISVATIAYAK</sequence>
<proteinExistence type="inferred from homology"/>
<dbReference type="CDD" id="cd06223">
    <property type="entry name" value="PRTases_typeI"/>
    <property type="match status" value="1"/>
</dbReference>
<keyword evidence="4" id="KW-1185">Reference proteome</keyword>
<dbReference type="InterPro" id="IPR051910">
    <property type="entry name" value="ComF/GntX_DNA_util-trans"/>
</dbReference>
<dbReference type="AlphaFoldDB" id="A0A2S5AA60"/>
<feature type="domain" description="Phosphoribosyltransferase" evidence="2">
    <location>
        <begin position="139"/>
        <end position="229"/>
    </location>
</feature>
<dbReference type="PANTHER" id="PTHR47505">
    <property type="entry name" value="DNA UTILIZATION PROTEIN YHGH"/>
    <property type="match status" value="1"/>
</dbReference>
<name>A0A2S5AA60_9SPHI</name>
<dbReference type="OrthoDB" id="9779910at2"/>
<dbReference type="RefSeq" id="WP_103787364.1">
    <property type="nucleotide sequence ID" value="NZ_PQVF01000001.1"/>
</dbReference>
<protein>
    <submittedName>
        <fullName evidence="3">ComF family protein</fullName>
    </submittedName>
</protein>
<dbReference type="Proteomes" id="UP000236893">
    <property type="component" value="Unassembled WGS sequence"/>
</dbReference>
<dbReference type="PANTHER" id="PTHR47505:SF1">
    <property type="entry name" value="DNA UTILIZATION PROTEIN YHGH"/>
    <property type="match status" value="1"/>
</dbReference>
<organism evidence="3 4">
    <name type="scientific">Solitalea longa</name>
    <dbReference type="NCBI Taxonomy" id="2079460"/>
    <lineage>
        <taxon>Bacteria</taxon>
        <taxon>Pseudomonadati</taxon>
        <taxon>Bacteroidota</taxon>
        <taxon>Sphingobacteriia</taxon>
        <taxon>Sphingobacteriales</taxon>
        <taxon>Sphingobacteriaceae</taxon>
        <taxon>Solitalea</taxon>
    </lineage>
</organism>
<evidence type="ECO:0000259" key="2">
    <source>
        <dbReference type="Pfam" id="PF00156"/>
    </source>
</evidence>
<dbReference type="Pfam" id="PF00156">
    <property type="entry name" value="Pribosyltran"/>
    <property type="match status" value="1"/>
</dbReference>
<comment type="similarity">
    <text evidence="1">Belongs to the ComF/GntX family.</text>
</comment>
<accession>A0A2S5AA60</accession>
<evidence type="ECO:0000256" key="1">
    <source>
        <dbReference type="ARBA" id="ARBA00008007"/>
    </source>
</evidence>
<dbReference type="InterPro" id="IPR000836">
    <property type="entry name" value="PRTase_dom"/>
</dbReference>
<dbReference type="SUPFAM" id="SSF53271">
    <property type="entry name" value="PRTase-like"/>
    <property type="match status" value="1"/>
</dbReference>
<dbReference type="EMBL" id="PQVF01000001">
    <property type="protein sequence ID" value="POY39262.1"/>
    <property type="molecule type" value="Genomic_DNA"/>
</dbReference>
<gene>
    <name evidence="3" type="ORF">C3K47_01845</name>
</gene>
<dbReference type="InterPro" id="IPR029057">
    <property type="entry name" value="PRTase-like"/>
</dbReference>
<comment type="caution">
    <text evidence="3">The sequence shown here is derived from an EMBL/GenBank/DDBJ whole genome shotgun (WGS) entry which is preliminary data.</text>
</comment>
<dbReference type="Gene3D" id="3.40.50.2020">
    <property type="match status" value="1"/>
</dbReference>